<proteinExistence type="predicted"/>
<protein>
    <submittedName>
        <fullName evidence="2">Uncharacterized protein</fullName>
    </submittedName>
</protein>
<evidence type="ECO:0000313" key="3">
    <source>
        <dbReference type="Proteomes" id="UP001519328"/>
    </source>
</evidence>
<gene>
    <name evidence="2" type="ORF">J2Z82_002649</name>
</gene>
<comment type="caution">
    <text evidence="2">The sequence shown here is derived from an EMBL/GenBank/DDBJ whole genome shotgun (WGS) entry which is preliminary data.</text>
</comment>
<dbReference type="EMBL" id="JAGGKK010000014">
    <property type="protein sequence ID" value="MBP1949709.1"/>
    <property type="molecule type" value="Genomic_DNA"/>
</dbReference>
<sequence>MPFYVRGAIVLGILFFMFIFTESFNLTGILPIFEWVTRYILPWIALYWFIEFVKIKRVKT</sequence>
<keyword evidence="1" id="KW-1133">Transmembrane helix</keyword>
<name>A0ABS4HGG0_9BACI</name>
<reference evidence="2 3" key="1">
    <citation type="submission" date="2021-03" db="EMBL/GenBank/DDBJ databases">
        <title>Genomic Encyclopedia of Type Strains, Phase IV (KMG-IV): sequencing the most valuable type-strain genomes for metagenomic binning, comparative biology and taxonomic classification.</title>
        <authorList>
            <person name="Goeker M."/>
        </authorList>
    </citation>
    <scope>NUCLEOTIDE SEQUENCE [LARGE SCALE GENOMIC DNA]</scope>
    <source>
        <strain evidence="2 3">DSM 21085</strain>
    </source>
</reference>
<dbReference type="Proteomes" id="UP001519328">
    <property type="component" value="Unassembled WGS sequence"/>
</dbReference>
<evidence type="ECO:0000256" key="1">
    <source>
        <dbReference type="SAM" id="Phobius"/>
    </source>
</evidence>
<keyword evidence="1" id="KW-0812">Transmembrane</keyword>
<accession>A0ABS4HGG0</accession>
<feature type="transmembrane region" description="Helical" evidence="1">
    <location>
        <begin position="32"/>
        <end position="50"/>
    </location>
</feature>
<dbReference type="RefSeq" id="WP_209481190.1">
    <property type="nucleotide sequence ID" value="NZ_JAGGKK010000014.1"/>
</dbReference>
<keyword evidence="1" id="KW-0472">Membrane</keyword>
<feature type="transmembrane region" description="Helical" evidence="1">
    <location>
        <begin position="7"/>
        <end position="26"/>
    </location>
</feature>
<keyword evidence="3" id="KW-1185">Reference proteome</keyword>
<evidence type="ECO:0000313" key="2">
    <source>
        <dbReference type="EMBL" id="MBP1949709.1"/>
    </source>
</evidence>
<organism evidence="2 3">
    <name type="scientific">Virgibacillus litoralis</name>
    <dbReference type="NCBI Taxonomy" id="578221"/>
    <lineage>
        <taxon>Bacteria</taxon>
        <taxon>Bacillati</taxon>
        <taxon>Bacillota</taxon>
        <taxon>Bacilli</taxon>
        <taxon>Bacillales</taxon>
        <taxon>Bacillaceae</taxon>
        <taxon>Virgibacillus</taxon>
    </lineage>
</organism>